<dbReference type="Gene3D" id="3.40.720.10">
    <property type="entry name" value="Alkaline Phosphatase, subunit A"/>
    <property type="match status" value="1"/>
</dbReference>
<organism evidence="6 7">
    <name type="scientific">Flammeovirga pacifica</name>
    <dbReference type="NCBI Taxonomy" id="915059"/>
    <lineage>
        <taxon>Bacteria</taxon>
        <taxon>Pseudomonadati</taxon>
        <taxon>Bacteroidota</taxon>
        <taxon>Cytophagia</taxon>
        <taxon>Cytophagales</taxon>
        <taxon>Flammeovirgaceae</taxon>
        <taxon>Flammeovirga</taxon>
    </lineage>
</organism>
<dbReference type="PANTHER" id="PTHR42693:SF53">
    <property type="entry name" value="ENDO-4-O-SULFATASE"/>
    <property type="match status" value="1"/>
</dbReference>
<comment type="caution">
    <text evidence="6">The sequence shown here is derived from an EMBL/GenBank/DDBJ whole genome shotgun (WGS) entry which is preliminary data.</text>
</comment>
<dbReference type="RefSeq" id="WP_052431703.1">
    <property type="nucleotide sequence ID" value="NZ_JRYR02000002.1"/>
</dbReference>
<evidence type="ECO:0000259" key="5">
    <source>
        <dbReference type="Pfam" id="PF00884"/>
    </source>
</evidence>
<proteinExistence type="inferred from homology"/>
<gene>
    <name evidence="6" type="ORF">NH26_24035</name>
</gene>
<dbReference type="GO" id="GO:0046872">
    <property type="term" value="F:metal ion binding"/>
    <property type="evidence" value="ECO:0007669"/>
    <property type="project" value="UniProtKB-KW"/>
</dbReference>
<dbReference type="PROSITE" id="PS00523">
    <property type="entry name" value="SULFATASE_1"/>
    <property type="match status" value="1"/>
</dbReference>
<evidence type="ECO:0000256" key="1">
    <source>
        <dbReference type="ARBA" id="ARBA00008779"/>
    </source>
</evidence>
<dbReference type="STRING" id="915059.NH26_24035"/>
<keyword evidence="2" id="KW-0479">Metal-binding</keyword>
<keyword evidence="7" id="KW-1185">Reference proteome</keyword>
<dbReference type="SUPFAM" id="SSF53649">
    <property type="entry name" value="Alkaline phosphatase-like"/>
    <property type="match status" value="1"/>
</dbReference>
<comment type="similarity">
    <text evidence="1">Belongs to the sulfatase family.</text>
</comment>
<dbReference type="PROSITE" id="PS51257">
    <property type="entry name" value="PROKAR_LIPOPROTEIN"/>
    <property type="match status" value="1"/>
</dbReference>
<evidence type="ECO:0000313" key="6">
    <source>
        <dbReference type="EMBL" id="OHX64644.1"/>
    </source>
</evidence>
<evidence type="ECO:0000256" key="3">
    <source>
        <dbReference type="ARBA" id="ARBA00022801"/>
    </source>
</evidence>
<dbReference type="GO" id="GO:0004065">
    <property type="term" value="F:arylsulfatase activity"/>
    <property type="evidence" value="ECO:0007669"/>
    <property type="project" value="TreeGrafter"/>
</dbReference>
<dbReference type="PROSITE" id="PS00149">
    <property type="entry name" value="SULFATASE_2"/>
    <property type="match status" value="1"/>
</dbReference>
<sequence length="487" mass="55716">MKYLYFLLPIFFTIIGCTKNTLVKEELPQKPNIVLIFTDDLGYNDIEPYGAPRIKTPHLNQMAKEGIKFTNFYAQPLCGPSRAALLTGSYPIRIAEPNNRKNFHTKLHPKEITIAEILNSEGYVSACIGKWHAGEEEGQMPLEQGFDLFFGTPKYNGNTKFIEDNPKFRATLLDNSDTVMTINTVQEMGLLTGMYTKEATNFIKENKAKPFFLYLAHNMPHVPLGASEKFRGKSEDGFYGDVIEELDWSVGEVLKTLQEEGLEENTLVIFTSDNGPWVEAKIGDHGGSAYPLRGNKTQTWEGGVRVPCIMQWKGKLQEGQTNDEMLTTLDFFPTFSNFAQAKIPDDLTIDGKDFSKVIFDGAESDHEYYYYYSYTHLHGIRDKEWKLVLPRQAKPKFMKWAKRKIDGVDEVQLFHLTKDKEEKNNVAGQYPEKVKELMIAMEEARIELGDKDRIGKGVRFFDDAPKTERIVDYNRLMKKVKISDVEL</sequence>
<dbReference type="PANTHER" id="PTHR42693">
    <property type="entry name" value="ARYLSULFATASE FAMILY MEMBER"/>
    <property type="match status" value="1"/>
</dbReference>
<dbReference type="CDD" id="cd16026">
    <property type="entry name" value="GALNS_like"/>
    <property type="match status" value="1"/>
</dbReference>
<dbReference type="Proteomes" id="UP000179797">
    <property type="component" value="Unassembled WGS sequence"/>
</dbReference>
<dbReference type="Pfam" id="PF00884">
    <property type="entry name" value="Sulfatase"/>
    <property type="match status" value="1"/>
</dbReference>
<dbReference type="OrthoDB" id="9764377at2"/>
<dbReference type="Gene3D" id="3.30.1120.10">
    <property type="match status" value="1"/>
</dbReference>
<keyword evidence="4" id="KW-0106">Calcium</keyword>
<dbReference type="EMBL" id="JRYR02000002">
    <property type="protein sequence ID" value="OHX64644.1"/>
    <property type="molecule type" value="Genomic_DNA"/>
</dbReference>
<dbReference type="InterPro" id="IPR017850">
    <property type="entry name" value="Alkaline_phosphatase_core_sf"/>
</dbReference>
<feature type="domain" description="Sulfatase N-terminal" evidence="5">
    <location>
        <begin position="31"/>
        <end position="339"/>
    </location>
</feature>
<protein>
    <recommendedName>
        <fullName evidence="5">Sulfatase N-terminal domain-containing protein</fullName>
    </recommendedName>
</protein>
<dbReference type="InterPro" id="IPR000917">
    <property type="entry name" value="Sulfatase_N"/>
</dbReference>
<dbReference type="InterPro" id="IPR050738">
    <property type="entry name" value="Sulfatase"/>
</dbReference>
<accession>A0A1S1YUF1</accession>
<dbReference type="InterPro" id="IPR024607">
    <property type="entry name" value="Sulfatase_CS"/>
</dbReference>
<evidence type="ECO:0000256" key="4">
    <source>
        <dbReference type="ARBA" id="ARBA00022837"/>
    </source>
</evidence>
<name>A0A1S1YUF1_FLAPC</name>
<evidence type="ECO:0000256" key="2">
    <source>
        <dbReference type="ARBA" id="ARBA00022723"/>
    </source>
</evidence>
<keyword evidence="3" id="KW-0378">Hydrolase</keyword>
<dbReference type="AlphaFoldDB" id="A0A1S1YUF1"/>
<evidence type="ECO:0000313" key="7">
    <source>
        <dbReference type="Proteomes" id="UP000179797"/>
    </source>
</evidence>
<reference evidence="6 7" key="1">
    <citation type="journal article" date="2012" name="Int. J. Syst. Evol. Microbiol.">
        <title>Flammeovirga pacifica sp. nov., isolated from deep-sea sediment.</title>
        <authorList>
            <person name="Xu H."/>
            <person name="Fu Y."/>
            <person name="Yang N."/>
            <person name="Ding Z."/>
            <person name="Lai Q."/>
            <person name="Zeng R."/>
        </authorList>
    </citation>
    <scope>NUCLEOTIDE SEQUENCE [LARGE SCALE GENOMIC DNA]</scope>
    <source>
        <strain evidence="7">DSM 24597 / LMG 26175 / WPAGA1</strain>
    </source>
</reference>